<dbReference type="InterPro" id="IPR027291">
    <property type="entry name" value="Glyco_hydro_38_N_sf"/>
</dbReference>
<keyword evidence="2" id="KW-0119">Carbohydrate metabolism</keyword>
<dbReference type="AlphaFoldDB" id="A0A3B1BK85"/>
<accession>A0A3B1BK85</accession>
<name>A0A3B1BK85_9ZZZZ</name>
<evidence type="ECO:0000313" key="4">
    <source>
        <dbReference type="EMBL" id="VAX11030.1"/>
    </source>
</evidence>
<proteinExistence type="inferred from homology"/>
<protein>
    <submittedName>
        <fullName evidence="4">Amylopullulanase</fullName>
    </submittedName>
</protein>
<dbReference type="GO" id="GO:0005975">
    <property type="term" value="P:carbohydrate metabolic process"/>
    <property type="evidence" value="ECO:0007669"/>
    <property type="project" value="InterPro"/>
</dbReference>
<dbReference type="Pfam" id="PF03065">
    <property type="entry name" value="Glyco_hydro_57"/>
    <property type="match status" value="1"/>
</dbReference>
<evidence type="ECO:0000256" key="2">
    <source>
        <dbReference type="ARBA" id="ARBA00023277"/>
    </source>
</evidence>
<evidence type="ECO:0000259" key="3">
    <source>
        <dbReference type="Pfam" id="PF03065"/>
    </source>
</evidence>
<evidence type="ECO:0000256" key="1">
    <source>
        <dbReference type="ARBA" id="ARBA00006821"/>
    </source>
</evidence>
<reference evidence="4" key="1">
    <citation type="submission" date="2018-06" db="EMBL/GenBank/DDBJ databases">
        <authorList>
            <person name="Zhirakovskaya E."/>
        </authorList>
    </citation>
    <scope>NUCLEOTIDE SEQUENCE</scope>
</reference>
<sequence length="568" mass="64845">MSDENNKLKVVLCWHMHQPDYRGPDHSDYQLPWVYLHGIKDYVDMAYHLEANPKARAVVNFAPVLLEQLADYAEQIQAWLQFGKRIRDPVLGALAGPGIPTDRKTRRELVKACQRANETHLIKRFSAFDRLIELASWLETHPGSIRYLNDQYMVDLLVWYHLAWMGDSVRKNDLRIKSLQKKRRSYDLDDRRRLVGLIGELISGVIGRYRRLAELGRVELSVSPYAHPIIPLLLDINSTKEAMPDAPLPELAAYPDGEPRARWHIRKGLEVFEQFFGFRPEGCWPSEGAVSTDTLRLLEEEGFRWAASGQQVLHNSLTAAGDSAALDTNWLHLPYRFNEGRLNCFFRDDGLSDLIGFKYADWHADDAVANLVHHLENIADACADEPDSVASIIMDGENAWEYYPHNGSYFLTTLYEQLANHPRLELTTFSDCIRKLKNHRPTLPHIVAGSWVYGTFSTWIGDPDKNRAWDMLGEAKEAFDQAVASGQLHGQALAEAELQLATCEGSDWFWWFGDYNPGQTVSDFERLFRRQLRHLYEMLGEQPPAHLFEVFASGSGAPARGGVMKRNV</sequence>
<feature type="domain" description="Glycoside hydrolase family 57 N-terminal" evidence="3">
    <location>
        <begin position="12"/>
        <end position="439"/>
    </location>
</feature>
<dbReference type="EMBL" id="UOFX01000080">
    <property type="protein sequence ID" value="VAX11030.1"/>
    <property type="molecule type" value="Genomic_DNA"/>
</dbReference>
<comment type="similarity">
    <text evidence="1">Belongs to the glycosyl hydrolase 57 family.</text>
</comment>
<dbReference type="InterPro" id="IPR011330">
    <property type="entry name" value="Glyco_hydro/deAcase_b/a-brl"/>
</dbReference>
<dbReference type="SUPFAM" id="SSF88713">
    <property type="entry name" value="Glycoside hydrolase/deacetylase"/>
    <property type="match status" value="1"/>
</dbReference>
<dbReference type="Gene3D" id="3.20.110.10">
    <property type="entry name" value="Glycoside hydrolase 38, N terminal domain"/>
    <property type="match status" value="1"/>
</dbReference>
<dbReference type="CDD" id="cd10796">
    <property type="entry name" value="GH57N_APU"/>
    <property type="match status" value="1"/>
</dbReference>
<dbReference type="PANTHER" id="PTHR36306:SF1">
    <property type="entry name" value="ALPHA-AMYLASE-RELATED"/>
    <property type="match status" value="1"/>
</dbReference>
<dbReference type="InterPro" id="IPR052046">
    <property type="entry name" value="GH57_Enzymes"/>
</dbReference>
<gene>
    <name evidence="4" type="ORF">MNBD_GAMMA26-1845</name>
</gene>
<dbReference type="PANTHER" id="PTHR36306">
    <property type="entry name" value="ALPHA-AMYLASE-RELATED-RELATED"/>
    <property type="match status" value="1"/>
</dbReference>
<dbReference type="InterPro" id="IPR004300">
    <property type="entry name" value="Glyco_hydro_57_N"/>
</dbReference>
<organism evidence="4">
    <name type="scientific">hydrothermal vent metagenome</name>
    <dbReference type="NCBI Taxonomy" id="652676"/>
    <lineage>
        <taxon>unclassified sequences</taxon>
        <taxon>metagenomes</taxon>
        <taxon>ecological metagenomes</taxon>
    </lineage>
</organism>
<dbReference type="GO" id="GO:0003824">
    <property type="term" value="F:catalytic activity"/>
    <property type="evidence" value="ECO:0007669"/>
    <property type="project" value="InterPro"/>
</dbReference>